<reference evidence="2 3" key="1">
    <citation type="submission" date="2016-04" db="EMBL/GenBank/DDBJ databases">
        <title>Complete genome sequence and analysis of deep-sea sediment isolate, Amycolatopsis sp. WP1.</title>
        <authorList>
            <person name="Wang H."/>
            <person name="Chen S."/>
            <person name="Wu Q."/>
        </authorList>
    </citation>
    <scope>NUCLEOTIDE SEQUENCE [LARGE SCALE GENOMIC DNA]</scope>
    <source>
        <strain evidence="2 3">WP1</strain>
    </source>
</reference>
<dbReference type="AlphaFoldDB" id="A0A344L9S7"/>
<dbReference type="Proteomes" id="UP000250434">
    <property type="component" value="Chromosome"/>
</dbReference>
<dbReference type="InterPro" id="IPR036894">
    <property type="entry name" value="YbaB-like_sf"/>
</dbReference>
<dbReference type="InterPro" id="IPR004401">
    <property type="entry name" value="YbaB/EbfC"/>
</dbReference>
<name>A0A344L9S7_9PSEU</name>
<dbReference type="Gene3D" id="3.30.1310.10">
    <property type="entry name" value="Nucleoid-associated protein YbaB-like domain"/>
    <property type="match status" value="1"/>
</dbReference>
<accession>A0A344L9S7</accession>
<evidence type="ECO:0000256" key="1">
    <source>
        <dbReference type="SAM" id="MobiDB-lite"/>
    </source>
</evidence>
<evidence type="ECO:0000313" key="3">
    <source>
        <dbReference type="Proteomes" id="UP000250434"/>
    </source>
</evidence>
<dbReference type="OrthoDB" id="3623823at2"/>
<sequence length="167" mass="18539">MEQVPIHRTTRQLIEQTRARSEALSQVEAMMAQAKGTAHDVDQTMEVTVDAHGKLLHLWLAPTAVNWGAERLGSLIVEVAEVAHREAVQDSYNKVALLLGDETTAMIEQISGLPAPARTPDDDNGLTAAEFQRRREQRLAQEAPSRRAPQDDDDVYAFDLASLRSDR</sequence>
<dbReference type="Pfam" id="PF02575">
    <property type="entry name" value="YbaB_DNA_bd"/>
    <property type="match status" value="1"/>
</dbReference>
<feature type="compositionally biased region" description="Basic and acidic residues" evidence="1">
    <location>
        <begin position="135"/>
        <end position="150"/>
    </location>
</feature>
<proteinExistence type="predicted"/>
<keyword evidence="3" id="KW-1185">Reference proteome</keyword>
<dbReference type="EMBL" id="CP015163">
    <property type="protein sequence ID" value="AXB44801.1"/>
    <property type="molecule type" value="Genomic_DNA"/>
</dbReference>
<evidence type="ECO:0000313" key="2">
    <source>
        <dbReference type="EMBL" id="AXB44801.1"/>
    </source>
</evidence>
<gene>
    <name evidence="2" type="ORF">A4R43_21765</name>
</gene>
<dbReference type="KEGG" id="aab:A4R43_21765"/>
<dbReference type="GO" id="GO:0003677">
    <property type="term" value="F:DNA binding"/>
    <property type="evidence" value="ECO:0007669"/>
    <property type="project" value="InterPro"/>
</dbReference>
<dbReference type="RefSeq" id="WP_113694059.1">
    <property type="nucleotide sequence ID" value="NZ_CP015163.1"/>
</dbReference>
<evidence type="ECO:0008006" key="4">
    <source>
        <dbReference type="Google" id="ProtNLM"/>
    </source>
</evidence>
<protein>
    <recommendedName>
        <fullName evidence="4">YbaB/EbfC DNA-binding family protein</fullName>
    </recommendedName>
</protein>
<organism evidence="2 3">
    <name type="scientific">Amycolatopsis albispora</name>
    <dbReference type="NCBI Taxonomy" id="1804986"/>
    <lineage>
        <taxon>Bacteria</taxon>
        <taxon>Bacillati</taxon>
        <taxon>Actinomycetota</taxon>
        <taxon>Actinomycetes</taxon>
        <taxon>Pseudonocardiales</taxon>
        <taxon>Pseudonocardiaceae</taxon>
        <taxon>Amycolatopsis</taxon>
    </lineage>
</organism>
<feature type="region of interest" description="Disordered" evidence="1">
    <location>
        <begin position="135"/>
        <end position="154"/>
    </location>
</feature>